<feature type="compositionally biased region" description="Polar residues" evidence="3">
    <location>
        <begin position="76"/>
        <end position="90"/>
    </location>
</feature>
<feature type="compositionally biased region" description="Low complexity" evidence="3">
    <location>
        <begin position="91"/>
        <end position="141"/>
    </location>
</feature>
<evidence type="ECO:0000256" key="3">
    <source>
        <dbReference type="SAM" id="MobiDB-lite"/>
    </source>
</evidence>
<feature type="coiled-coil region" evidence="2">
    <location>
        <begin position="456"/>
        <end position="483"/>
    </location>
</feature>
<feature type="compositionally biased region" description="Low complexity" evidence="3">
    <location>
        <begin position="231"/>
        <end position="254"/>
    </location>
</feature>
<feature type="compositionally biased region" description="Low complexity" evidence="3">
    <location>
        <begin position="160"/>
        <end position="181"/>
    </location>
</feature>
<proteinExistence type="predicted"/>
<evidence type="ECO:0000256" key="4">
    <source>
        <dbReference type="SAM" id="SignalP"/>
    </source>
</evidence>
<evidence type="ECO:0000313" key="5">
    <source>
        <dbReference type="EMBL" id="KAK7494251.1"/>
    </source>
</evidence>
<dbReference type="AlphaFoldDB" id="A0ABD0L4P0"/>
<keyword evidence="6" id="KW-1185">Reference proteome</keyword>
<dbReference type="InterPro" id="IPR028996">
    <property type="entry name" value="GM2-AP"/>
</dbReference>
<feature type="compositionally biased region" description="Polar residues" evidence="3">
    <location>
        <begin position="191"/>
        <end position="227"/>
    </location>
</feature>
<feature type="signal peptide" evidence="4">
    <location>
        <begin position="1"/>
        <end position="21"/>
    </location>
</feature>
<keyword evidence="2" id="KW-0175">Coiled coil</keyword>
<reference evidence="5 6" key="1">
    <citation type="journal article" date="2023" name="Sci. Data">
        <title>Genome assembly of the Korean intertidal mud-creeper Batillaria attramentaria.</title>
        <authorList>
            <person name="Patra A.K."/>
            <person name="Ho P.T."/>
            <person name="Jun S."/>
            <person name="Lee S.J."/>
            <person name="Kim Y."/>
            <person name="Won Y.J."/>
        </authorList>
    </citation>
    <scope>NUCLEOTIDE SEQUENCE [LARGE SCALE GENOMIC DNA]</scope>
    <source>
        <strain evidence="5">Wonlab-2016</strain>
    </source>
</reference>
<protein>
    <submittedName>
        <fullName evidence="5">Uncharacterized protein</fullName>
    </submittedName>
</protein>
<sequence>MNRLLILLLVVSSFHSQEVSSKSLKRTNDGASNGQSQGSGSAGLQSQGEVEDTSGFEGQNQIDFQRQGQVGGLGGFQSQRNGDGSSGFRTQSQLNSGSSQSQGQVNGSSGFQSESQGTSSGFQSQTEVGSSGFQGQSQDGSNRFRSQTEGSSGFQSQTEVGSNGVQSQSQGGSGSFQSQSQGGSGGFQSQTEVGSKGFQSQTETGSSGFQSQSQMDGSSGFQSQSKDGSAGFQWMGGSSGFQSQGQVDGSNGFQWSQWGGFGGFQKQLNGSSIKRKEGSSSSFQGQGKDLHSAQGHDKDKIFQYQADDSNVVQNEMDGSSRNENGSRRRRDLSQAEIIHQFTQQMDTISSQNVQLEHQVTQLQAENAVLQSTHCSRRKRAPSQAKLIRTVQSQGKDLQSFQVHGKDKAYHNFQLEAGGTDVFQNQADDFSNKGKKENRPKRELSQAEIIHEFTQQLNTLSSQTVQLEHQVNQLQAENDALKARHCPGNTNSVPNYNRPTPPDKSQFNHNGQYGALWRDCSPSGGSWITVTHFDVTPFPMRMSSTGYLTLHSSVTHDLTHNIVVEVSLLKHLLGVWVRVPCMDNFGSCRYDDFCYFLQRIFSTGNCPREVRASNNVPIDLSQIAQDIPGLNVGDFYMHVLLYEKGTSNVRGCFET</sequence>
<accession>A0ABD0L4P0</accession>
<evidence type="ECO:0000256" key="2">
    <source>
        <dbReference type="SAM" id="Coils"/>
    </source>
</evidence>
<evidence type="ECO:0000313" key="6">
    <source>
        <dbReference type="Proteomes" id="UP001519460"/>
    </source>
</evidence>
<dbReference type="Proteomes" id="UP001519460">
    <property type="component" value="Unassembled WGS sequence"/>
</dbReference>
<feature type="chain" id="PRO_5044797748" evidence="4">
    <location>
        <begin position="22"/>
        <end position="654"/>
    </location>
</feature>
<dbReference type="PANTHER" id="PTHR17357:SF0">
    <property type="entry name" value="GANGLIOSIDE GM2 ACTIVATOR"/>
    <property type="match status" value="1"/>
</dbReference>
<feature type="compositionally biased region" description="Polar residues" evidence="3">
    <location>
        <begin position="143"/>
        <end position="159"/>
    </location>
</feature>
<dbReference type="PANTHER" id="PTHR17357">
    <property type="entry name" value="GM2 GANGLIOSIDE ACTIVATOR PROTEIN"/>
    <property type="match status" value="1"/>
</dbReference>
<dbReference type="EMBL" id="JACVVK020000085">
    <property type="protein sequence ID" value="KAK7494251.1"/>
    <property type="molecule type" value="Genomic_DNA"/>
</dbReference>
<feature type="non-terminal residue" evidence="5">
    <location>
        <position position="654"/>
    </location>
</feature>
<organism evidence="5 6">
    <name type="scientific">Batillaria attramentaria</name>
    <dbReference type="NCBI Taxonomy" id="370345"/>
    <lineage>
        <taxon>Eukaryota</taxon>
        <taxon>Metazoa</taxon>
        <taxon>Spiralia</taxon>
        <taxon>Lophotrochozoa</taxon>
        <taxon>Mollusca</taxon>
        <taxon>Gastropoda</taxon>
        <taxon>Caenogastropoda</taxon>
        <taxon>Sorbeoconcha</taxon>
        <taxon>Cerithioidea</taxon>
        <taxon>Batillariidae</taxon>
        <taxon>Batillaria</taxon>
    </lineage>
</organism>
<dbReference type="InterPro" id="IPR036846">
    <property type="entry name" value="GM2-AP_sf"/>
</dbReference>
<feature type="coiled-coil region" evidence="2">
    <location>
        <begin position="345"/>
        <end position="372"/>
    </location>
</feature>
<feature type="region of interest" description="Disordered" evidence="3">
    <location>
        <begin position="69"/>
        <end position="254"/>
    </location>
</feature>
<comment type="caution">
    <text evidence="5">The sequence shown here is derived from an EMBL/GenBank/DDBJ whole genome shotgun (WGS) entry which is preliminary data.</text>
</comment>
<name>A0ABD0L4P0_9CAEN</name>
<feature type="region of interest" description="Disordered" evidence="3">
    <location>
        <begin position="19"/>
        <end position="55"/>
    </location>
</feature>
<evidence type="ECO:0000256" key="1">
    <source>
        <dbReference type="ARBA" id="ARBA00022729"/>
    </source>
</evidence>
<dbReference type="SUPFAM" id="SSF63707">
    <property type="entry name" value="Ganglioside M2 (gm2) activator"/>
    <property type="match status" value="1"/>
</dbReference>
<feature type="region of interest" description="Disordered" evidence="3">
    <location>
        <begin position="310"/>
        <end position="330"/>
    </location>
</feature>
<gene>
    <name evidence="5" type="ORF">BaRGS_00014533</name>
</gene>
<dbReference type="Gene3D" id="2.70.220.10">
    <property type="entry name" value="Ganglioside GM2 activator"/>
    <property type="match status" value="1"/>
</dbReference>
<feature type="region of interest" description="Disordered" evidence="3">
    <location>
        <begin position="266"/>
        <end position="294"/>
    </location>
</feature>
<feature type="compositionally biased region" description="Low complexity" evidence="3">
    <location>
        <begin position="30"/>
        <end position="48"/>
    </location>
</feature>
<keyword evidence="1 4" id="KW-0732">Signal</keyword>